<organism evidence="2 3">
    <name type="scientific">Stephania cephalantha</name>
    <dbReference type="NCBI Taxonomy" id="152367"/>
    <lineage>
        <taxon>Eukaryota</taxon>
        <taxon>Viridiplantae</taxon>
        <taxon>Streptophyta</taxon>
        <taxon>Embryophyta</taxon>
        <taxon>Tracheophyta</taxon>
        <taxon>Spermatophyta</taxon>
        <taxon>Magnoliopsida</taxon>
        <taxon>Ranunculales</taxon>
        <taxon>Menispermaceae</taxon>
        <taxon>Menispermoideae</taxon>
        <taxon>Cissampelideae</taxon>
        <taxon>Stephania</taxon>
    </lineage>
</organism>
<protein>
    <submittedName>
        <fullName evidence="2">Uncharacterized protein</fullName>
    </submittedName>
</protein>
<dbReference type="Proteomes" id="UP001419268">
    <property type="component" value="Unassembled WGS sequence"/>
</dbReference>
<sequence length="68" mass="8031">MYLVLPHTNSLSFVRFFSLEQLLPYVSPSFVQDVFTAPSSNHPMPRQRPQQHITSFQHPFDEPRDQCR</sequence>
<evidence type="ECO:0000313" key="3">
    <source>
        <dbReference type="Proteomes" id="UP001419268"/>
    </source>
</evidence>
<dbReference type="EMBL" id="JBBNAG010000007">
    <property type="protein sequence ID" value="KAK9118331.1"/>
    <property type="molecule type" value="Genomic_DNA"/>
</dbReference>
<keyword evidence="3" id="KW-1185">Reference proteome</keyword>
<dbReference type="AlphaFoldDB" id="A0AAP0NVU8"/>
<proteinExistence type="predicted"/>
<feature type="compositionally biased region" description="Polar residues" evidence="1">
    <location>
        <begin position="37"/>
        <end position="57"/>
    </location>
</feature>
<accession>A0AAP0NVU8</accession>
<evidence type="ECO:0000313" key="2">
    <source>
        <dbReference type="EMBL" id="KAK9118331.1"/>
    </source>
</evidence>
<gene>
    <name evidence="2" type="ORF">Scep_016424</name>
</gene>
<feature type="compositionally biased region" description="Basic and acidic residues" evidence="1">
    <location>
        <begin position="59"/>
        <end position="68"/>
    </location>
</feature>
<feature type="region of interest" description="Disordered" evidence="1">
    <location>
        <begin position="37"/>
        <end position="68"/>
    </location>
</feature>
<reference evidence="2 3" key="1">
    <citation type="submission" date="2024-01" db="EMBL/GenBank/DDBJ databases">
        <title>Genome assemblies of Stephania.</title>
        <authorList>
            <person name="Yang L."/>
        </authorList>
    </citation>
    <scope>NUCLEOTIDE SEQUENCE [LARGE SCALE GENOMIC DNA]</scope>
    <source>
        <strain evidence="2">JXDWG</strain>
        <tissue evidence="2">Leaf</tissue>
    </source>
</reference>
<evidence type="ECO:0000256" key="1">
    <source>
        <dbReference type="SAM" id="MobiDB-lite"/>
    </source>
</evidence>
<comment type="caution">
    <text evidence="2">The sequence shown here is derived from an EMBL/GenBank/DDBJ whole genome shotgun (WGS) entry which is preliminary data.</text>
</comment>
<name>A0AAP0NVU8_9MAGN</name>